<protein>
    <submittedName>
        <fullName evidence="1">Uncharacterized protein</fullName>
    </submittedName>
</protein>
<evidence type="ECO:0000313" key="2">
    <source>
        <dbReference type="Proteomes" id="UP001302719"/>
    </source>
</evidence>
<organism evidence="1 2">
    <name type="scientific">Candidatus Nitrospira allomarina</name>
    <dbReference type="NCBI Taxonomy" id="3020900"/>
    <lineage>
        <taxon>Bacteria</taxon>
        <taxon>Pseudomonadati</taxon>
        <taxon>Nitrospirota</taxon>
        <taxon>Nitrospiria</taxon>
        <taxon>Nitrospirales</taxon>
        <taxon>Nitrospiraceae</taxon>
        <taxon>Nitrospira</taxon>
    </lineage>
</organism>
<dbReference type="Proteomes" id="UP001302719">
    <property type="component" value="Chromosome"/>
</dbReference>
<dbReference type="RefSeq" id="WP_312644539.1">
    <property type="nucleotide sequence ID" value="NZ_CP116967.1"/>
</dbReference>
<evidence type="ECO:0000313" key="1">
    <source>
        <dbReference type="EMBL" id="WNM58550.1"/>
    </source>
</evidence>
<sequence length="138" mass="15186">MGTEITRYAIGDFGKLHKFTGKNVPAGTEALVEEDGTSLTAKGKTYTARFSDILPNVEIIRVQFDQYSSNHIGFAMEAHDKTLTKIPEMLESTKIISEKLRHDWMAQDKAYQDTEKAKKVAPVAAKVTAPAKEAIAAT</sequence>
<accession>A0AA96GEI2</accession>
<name>A0AA96GEI2_9BACT</name>
<proteinExistence type="predicted"/>
<reference evidence="1 2" key="1">
    <citation type="submission" date="2023-01" db="EMBL/GenBank/DDBJ databases">
        <title>Cultivation and genomic characterization of new, ubiquitous marine nitrite-oxidizing bacteria from the Nitrospirales.</title>
        <authorList>
            <person name="Mueller A.J."/>
            <person name="Daebeler A."/>
            <person name="Herbold C.W."/>
            <person name="Kirkegaard R.H."/>
            <person name="Daims H."/>
        </authorList>
    </citation>
    <scope>NUCLEOTIDE SEQUENCE [LARGE SCALE GENOMIC DNA]</scope>
    <source>
        <strain evidence="1 2">VA</strain>
    </source>
</reference>
<dbReference type="EMBL" id="CP116967">
    <property type="protein sequence ID" value="WNM58550.1"/>
    <property type="molecule type" value="Genomic_DNA"/>
</dbReference>
<gene>
    <name evidence="1" type="ORF">PP769_01945</name>
</gene>
<dbReference type="KEGG" id="nall:PP769_01945"/>
<dbReference type="AlphaFoldDB" id="A0AA96GEI2"/>
<keyword evidence="2" id="KW-1185">Reference proteome</keyword>